<comment type="subcellular location">
    <subcellularLocation>
        <location evidence="3">Mitochondrion</location>
    </subcellularLocation>
</comment>
<comment type="cofactor">
    <cofactor evidence="2">
        <name>Mg(2+)</name>
        <dbReference type="ChEBI" id="CHEBI:18420"/>
    </cofactor>
</comment>
<evidence type="ECO:0000313" key="19">
    <source>
        <dbReference type="Proteomes" id="UP001408789"/>
    </source>
</evidence>
<evidence type="ECO:0000256" key="14">
    <source>
        <dbReference type="ARBA" id="ARBA00023128"/>
    </source>
</evidence>
<dbReference type="InterPro" id="IPR031595">
    <property type="entry name" value="PRORP_C"/>
</dbReference>
<dbReference type="FunFam" id="3.40.50.11980:FF:000002">
    <property type="entry name" value="Proteinaceous RNase P 2"/>
    <property type="match status" value="1"/>
</dbReference>
<organism evidence="18 19">
    <name type="scientific">Deinandra increscens subsp. villosa</name>
    <dbReference type="NCBI Taxonomy" id="3103831"/>
    <lineage>
        <taxon>Eukaryota</taxon>
        <taxon>Viridiplantae</taxon>
        <taxon>Streptophyta</taxon>
        <taxon>Embryophyta</taxon>
        <taxon>Tracheophyta</taxon>
        <taxon>Spermatophyta</taxon>
        <taxon>Magnoliopsida</taxon>
        <taxon>eudicotyledons</taxon>
        <taxon>Gunneridae</taxon>
        <taxon>Pentapetalae</taxon>
        <taxon>asterids</taxon>
        <taxon>campanulids</taxon>
        <taxon>Asterales</taxon>
        <taxon>Asteraceae</taxon>
        <taxon>Asteroideae</taxon>
        <taxon>Heliantheae alliance</taxon>
        <taxon>Madieae</taxon>
        <taxon>Madiinae</taxon>
        <taxon>Deinandra</taxon>
    </lineage>
</organism>
<evidence type="ECO:0000256" key="4">
    <source>
        <dbReference type="ARBA" id="ARBA00007626"/>
    </source>
</evidence>
<keyword evidence="9" id="KW-0677">Repeat</keyword>
<evidence type="ECO:0000256" key="6">
    <source>
        <dbReference type="ARBA" id="ARBA00022694"/>
    </source>
</evidence>
<keyword evidence="14" id="KW-0496">Mitochondrion</keyword>
<dbReference type="GO" id="GO:0001682">
    <property type="term" value="P:tRNA 5'-leader removal"/>
    <property type="evidence" value="ECO:0007669"/>
    <property type="project" value="UniProtKB-ARBA"/>
</dbReference>
<name>A0AAP0D6L9_9ASTR</name>
<keyword evidence="8" id="KW-0479">Metal-binding</keyword>
<reference evidence="18 19" key="1">
    <citation type="submission" date="2024-04" db="EMBL/GenBank/DDBJ databases">
        <title>The reference genome of an endangered Asteraceae, Deinandra increscens subsp. villosa, native to the Central Coast of California.</title>
        <authorList>
            <person name="Guilliams M."/>
            <person name="Hasenstab-Lehman K."/>
            <person name="Meyer R."/>
            <person name="Mcevoy S."/>
        </authorList>
    </citation>
    <scope>NUCLEOTIDE SEQUENCE [LARGE SCALE GENOMIC DNA]</scope>
    <source>
        <tissue evidence="18">Leaf</tissue>
    </source>
</reference>
<evidence type="ECO:0000256" key="8">
    <source>
        <dbReference type="ARBA" id="ARBA00022723"/>
    </source>
</evidence>
<dbReference type="Gene3D" id="3.40.50.11980">
    <property type="match status" value="1"/>
</dbReference>
<dbReference type="GO" id="GO:0005739">
    <property type="term" value="C:mitochondrion"/>
    <property type="evidence" value="ECO:0007669"/>
    <property type="project" value="UniProtKB-SubCell"/>
</dbReference>
<evidence type="ECO:0000256" key="3">
    <source>
        <dbReference type="ARBA" id="ARBA00004173"/>
    </source>
</evidence>
<proteinExistence type="inferred from homology"/>
<dbReference type="AlphaFoldDB" id="A0AAP0D6L9"/>
<evidence type="ECO:0000256" key="5">
    <source>
        <dbReference type="ARBA" id="ARBA00012179"/>
    </source>
</evidence>
<dbReference type="Gene3D" id="1.25.40.10">
    <property type="entry name" value="Tetratricopeptide repeat domain"/>
    <property type="match status" value="1"/>
</dbReference>
<dbReference type="Pfam" id="PF17177">
    <property type="entry name" value="PPR_long"/>
    <property type="match status" value="1"/>
</dbReference>
<dbReference type="PANTHER" id="PTHR13547:SF1">
    <property type="entry name" value="MITOCHONDRIAL RIBONUCLEASE P CATALYTIC SUBUNIT"/>
    <property type="match status" value="1"/>
</dbReference>
<comment type="caution">
    <text evidence="18">The sequence shown here is derived from an EMBL/GenBank/DDBJ whole genome shotgun (WGS) entry which is preliminary data.</text>
</comment>
<evidence type="ECO:0000256" key="10">
    <source>
        <dbReference type="ARBA" id="ARBA00022801"/>
    </source>
</evidence>
<keyword evidence="13" id="KW-0809">Transit peptide</keyword>
<evidence type="ECO:0000256" key="2">
    <source>
        <dbReference type="ARBA" id="ARBA00001946"/>
    </source>
</evidence>
<keyword evidence="15" id="KW-0464">Manganese</keyword>
<evidence type="ECO:0000256" key="13">
    <source>
        <dbReference type="ARBA" id="ARBA00022946"/>
    </source>
</evidence>
<keyword evidence="19" id="KW-1185">Reference proteome</keyword>
<comment type="catalytic activity">
    <reaction evidence="1">
        <text>Endonucleolytic cleavage of RNA, removing 5'-extranucleotides from tRNA precursor.</text>
        <dbReference type="EC" id="3.1.26.5"/>
    </reaction>
</comment>
<sequence>MLLKPTFNLSPYFLKSLISNKTPSFFLNFSSCRSRSLKPLNPITQFPFQPRKSSQHFSTTTAAAAASASADDGATLIRKQHPHVTNRHQQLKMSRRSAKRARYESPPGKLMYLLGRCSKDNNVKEALRLYDDALINNVQLNVEHYNKLLYLCSSSTSELGLERGFDIYKHMESGNKDNKVSPNEATFTTMARLAAAREDPEMAFDLVKRMKEGCGISPKLRSYVPALLGFCKKGMADKAYEVDSYMIENGVAAEEGELAMLLRVSFDSNRTDKVYEMLHRLRASVRQVSEDTAGLIEEWFRSDSAMGVGVGNWDVGKVKEAVVKGGGGWHGQGWFGKGKWEVTRTEMDERGVCKTCGEKLVCVDIDPLETENFASSLSTLACQRETRADFLQFQEWLQKNGPFDAVVDGANVGYIAQNCFVFNQLKSAVNSTRRLSPSNRLPLVILHSGRVKGQHIANPKNKTTLQHWQESGALYVTPQGSNDDWYWLYAAISSKCLLVTNDEMRDHLFQLLGTSFFPRWKEKHQVRLSVTRDEGLKFHMPPPYSIVIQESEQGSWHIPTVTGDDFETRRQWVCAHRTKH</sequence>
<evidence type="ECO:0000313" key="18">
    <source>
        <dbReference type="EMBL" id="KAK9069551.1"/>
    </source>
</evidence>
<evidence type="ECO:0000256" key="9">
    <source>
        <dbReference type="ARBA" id="ARBA00022737"/>
    </source>
</evidence>
<keyword evidence="10" id="KW-0378">Hydrolase</keyword>
<feature type="domain" description="PRORP" evidence="16">
    <location>
        <begin position="347"/>
        <end position="574"/>
    </location>
</feature>
<evidence type="ECO:0000256" key="7">
    <source>
        <dbReference type="ARBA" id="ARBA00022722"/>
    </source>
</evidence>
<comment type="similarity">
    <text evidence="4">Belongs to the PPR family. P subfamily.</text>
</comment>
<evidence type="ECO:0000259" key="16">
    <source>
        <dbReference type="Pfam" id="PF16953"/>
    </source>
</evidence>
<dbReference type="Proteomes" id="UP001408789">
    <property type="component" value="Unassembled WGS sequence"/>
</dbReference>
<keyword evidence="12" id="KW-0460">Magnesium</keyword>
<gene>
    <name evidence="18" type="ORF">SSX86_011455</name>
</gene>
<dbReference type="EC" id="3.1.26.5" evidence="5"/>
<keyword evidence="6" id="KW-0819">tRNA processing</keyword>
<dbReference type="FunFam" id="1.25.40.10:FF:000339">
    <property type="entry name" value="Proteinaceous RNase P 1, chloroplastic/mitochondrial"/>
    <property type="match status" value="1"/>
</dbReference>
<keyword evidence="11" id="KW-0862">Zinc</keyword>
<dbReference type="GO" id="GO:0046872">
    <property type="term" value="F:metal ion binding"/>
    <property type="evidence" value="ECO:0007669"/>
    <property type="project" value="UniProtKB-KW"/>
</dbReference>
<evidence type="ECO:0000256" key="1">
    <source>
        <dbReference type="ARBA" id="ARBA00000928"/>
    </source>
</evidence>
<dbReference type="InterPro" id="IPR033443">
    <property type="entry name" value="PROP1-like_PPR_dom"/>
</dbReference>
<dbReference type="InterPro" id="IPR011990">
    <property type="entry name" value="TPR-like_helical_dom_sf"/>
</dbReference>
<feature type="domain" description="PROP1-like PPR" evidence="17">
    <location>
        <begin position="99"/>
        <end position="305"/>
    </location>
</feature>
<evidence type="ECO:0000256" key="15">
    <source>
        <dbReference type="ARBA" id="ARBA00023211"/>
    </source>
</evidence>
<protein>
    <recommendedName>
        <fullName evidence="5">ribonuclease P</fullName>
        <ecNumber evidence="5">3.1.26.5</ecNumber>
    </recommendedName>
</protein>
<accession>A0AAP0D6L9</accession>
<evidence type="ECO:0000256" key="11">
    <source>
        <dbReference type="ARBA" id="ARBA00022833"/>
    </source>
</evidence>
<dbReference type="PANTHER" id="PTHR13547">
    <property type="match status" value="1"/>
</dbReference>
<dbReference type="EMBL" id="JBCNJP010000013">
    <property type="protein sequence ID" value="KAK9069551.1"/>
    <property type="molecule type" value="Genomic_DNA"/>
</dbReference>
<dbReference type="GO" id="GO:0004526">
    <property type="term" value="F:ribonuclease P activity"/>
    <property type="evidence" value="ECO:0007669"/>
    <property type="project" value="UniProtKB-EC"/>
</dbReference>
<keyword evidence="7" id="KW-0540">Nuclease</keyword>
<evidence type="ECO:0000259" key="17">
    <source>
        <dbReference type="Pfam" id="PF17177"/>
    </source>
</evidence>
<evidence type="ECO:0000256" key="12">
    <source>
        <dbReference type="ARBA" id="ARBA00022842"/>
    </source>
</evidence>
<dbReference type="Pfam" id="PF16953">
    <property type="entry name" value="PRORP"/>
    <property type="match status" value="1"/>
</dbReference>